<evidence type="ECO:0000256" key="2">
    <source>
        <dbReference type="SAM" id="MobiDB-lite"/>
    </source>
</evidence>
<organism evidence="3">
    <name type="scientific">Eubosmina coregoni</name>
    <dbReference type="NCBI Taxonomy" id="186181"/>
    <lineage>
        <taxon>Eukaryota</taxon>
        <taxon>Metazoa</taxon>
        <taxon>Ecdysozoa</taxon>
        <taxon>Arthropoda</taxon>
        <taxon>Crustacea</taxon>
        <taxon>Branchiopoda</taxon>
        <taxon>Diplostraca</taxon>
        <taxon>Cladocera</taxon>
        <taxon>Anomopoda</taxon>
        <taxon>Bosminidae</taxon>
        <taxon>Eubosmina</taxon>
    </lineage>
</organism>
<dbReference type="EMBL" id="LR000236">
    <property type="protein sequence ID" value="SVE69855.1"/>
    <property type="molecule type" value="mRNA"/>
</dbReference>
<gene>
    <name evidence="3" type="primary">EOG090X07S9</name>
</gene>
<dbReference type="AlphaFoldDB" id="A0A4Y7LQL7"/>
<comment type="similarity">
    <text evidence="1">Belongs to the CDK5RAP3 family.</text>
</comment>
<feature type="compositionally biased region" description="Basic and acidic residues" evidence="2">
    <location>
        <begin position="440"/>
        <end position="457"/>
    </location>
</feature>
<accession>A0A4Y7LQL7</accession>
<reference evidence="3" key="1">
    <citation type="submission" date="2018-08" db="EMBL/GenBank/DDBJ databases">
        <authorList>
            <person name="Cornetti L."/>
        </authorList>
    </citation>
    <scope>NUCLEOTIDE SEQUENCE</scope>
    <source>
        <strain evidence="3">FI-BAL1-1</strain>
    </source>
</reference>
<sequence>MQEQNIPIDIQTSKLLDWVINRRHCNKTWLQQIPAVREKINSSIQDMPEHKGITKLLSGTYINYFHCTQIVEILKETEADTKSIFGRYGSQRMKDWQEVLRLYEKENVYLAEASQILMRNVAYEIPGLKKSISKCEQVQHECEKKEADYAKNAQDFRDKYKTLCHQIGIEGNNIKKELAEQLNTLPQLYKDIAKQTKTIKDASAFYRSFIGQMISTNTDLNCLPVLQYIIENGNTTVYEWRYGEPPLRIEEPPLLIDTDEAQATESDDAIDFGDAAVDFGTGDVELETGDIDWGQIDMLPDAHEAAIDFSTTEDALAGIVIQEAGVEGGVAKDNEALTLLDYHKTRSMFIDDIMELEAFLRQRHHEMQNASNQSQMGFSLSNSHSNAEISTQQLDSMISLVLNLAEAINRPKLKNLALIRESPRYVDRVANSLQQNLRLADKMQSHSKASAEKRRTTAAEQARQQPLLKRLIERTKELQGEIEKNISKKYNNRPVHITGGVAAL</sequence>
<dbReference type="GO" id="GO:0012505">
    <property type="term" value="C:endomembrane system"/>
    <property type="evidence" value="ECO:0007669"/>
    <property type="project" value="TreeGrafter"/>
</dbReference>
<dbReference type="GO" id="GO:0007346">
    <property type="term" value="P:regulation of mitotic cell cycle"/>
    <property type="evidence" value="ECO:0007669"/>
    <property type="project" value="TreeGrafter"/>
</dbReference>
<evidence type="ECO:0000313" key="3">
    <source>
        <dbReference type="EMBL" id="SVE69855.1"/>
    </source>
</evidence>
<dbReference type="Pfam" id="PF05600">
    <property type="entry name" value="CDK5RAP3"/>
    <property type="match status" value="1"/>
</dbReference>
<dbReference type="PANTHER" id="PTHR14894:SF0">
    <property type="entry name" value="CDK5 REGULATORY SUBUNIT-ASSOCIATED PROTEIN 3"/>
    <property type="match status" value="1"/>
</dbReference>
<evidence type="ECO:0000256" key="1">
    <source>
        <dbReference type="ARBA" id="ARBA00007478"/>
    </source>
</evidence>
<name>A0A4Y7LQL7_9CRUS</name>
<dbReference type="PANTHER" id="PTHR14894">
    <property type="entry name" value="CDK5 REGULATORY SUBUNIT-ASSOCIATED PROTEIN 3"/>
    <property type="match status" value="1"/>
</dbReference>
<proteinExistence type="evidence at transcript level"/>
<protein>
    <submittedName>
        <fullName evidence="3">EOG090X07S9</fullName>
    </submittedName>
</protein>
<feature type="region of interest" description="Disordered" evidence="2">
    <location>
        <begin position="440"/>
        <end position="464"/>
    </location>
</feature>
<dbReference type="InterPro" id="IPR008491">
    <property type="entry name" value="CDK5RAP3"/>
</dbReference>